<dbReference type="AlphaFoldDB" id="A0A0K0DEL7"/>
<accession>A0A0K0DEL7</accession>
<dbReference type="Gene3D" id="3.40.50.1010">
    <property type="entry name" value="5'-nuclease"/>
    <property type="match status" value="1"/>
</dbReference>
<evidence type="ECO:0000313" key="2">
    <source>
        <dbReference type="WBParaSite" id="ACAC_0000931801-mRNA-1"/>
    </source>
</evidence>
<protein>
    <submittedName>
        <fullName evidence="2">Secreted protein</fullName>
    </submittedName>
</protein>
<reference evidence="2" key="2">
    <citation type="submission" date="2017-02" db="UniProtKB">
        <authorList>
            <consortium name="WormBaseParasite"/>
        </authorList>
    </citation>
    <scope>IDENTIFICATION</scope>
</reference>
<dbReference type="STRING" id="6313.A0A0K0DEL7"/>
<reference evidence="1" key="1">
    <citation type="submission" date="2012-09" db="EMBL/GenBank/DDBJ databases">
        <authorList>
            <person name="Martin A.A."/>
        </authorList>
    </citation>
    <scope>NUCLEOTIDE SEQUENCE</scope>
</reference>
<dbReference type="WBParaSite" id="ACAC_0000931801-mRNA-1">
    <property type="protein sequence ID" value="ACAC_0000931801-mRNA-1"/>
    <property type="gene ID" value="ACAC_0000931801"/>
</dbReference>
<name>A0A0K0DEL7_ANGCA</name>
<sequence>MLLAVICSASSMRTWTKWILGRKLRIKNRCLRRTGERYLRDDLACGFHRCGPCRSLANNNRDKKSNSSKILLVPGNHAAIIGA</sequence>
<organism evidence="1 2">
    <name type="scientific">Angiostrongylus cantonensis</name>
    <name type="common">Rat lungworm</name>
    <dbReference type="NCBI Taxonomy" id="6313"/>
    <lineage>
        <taxon>Eukaryota</taxon>
        <taxon>Metazoa</taxon>
        <taxon>Ecdysozoa</taxon>
        <taxon>Nematoda</taxon>
        <taxon>Chromadorea</taxon>
        <taxon>Rhabditida</taxon>
        <taxon>Rhabditina</taxon>
        <taxon>Rhabditomorpha</taxon>
        <taxon>Strongyloidea</taxon>
        <taxon>Metastrongylidae</taxon>
        <taxon>Angiostrongylus</taxon>
    </lineage>
</organism>
<proteinExistence type="predicted"/>
<dbReference type="Proteomes" id="UP000035642">
    <property type="component" value="Unassembled WGS sequence"/>
</dbReference>
<evidence type="ECO:0000313" key="1">
    <source>
        <dbReference type="Proteomes" id="UP000035642"/>
    </source>
</evidence>
<keyword evidence="1" id="KW-1185">Reference proteome</keyword>